<keyword evidence="8" id="KW-1185">Reference proteome</keyword>
<reference evidence="7" key="1">
    <citation type="submission" date="2023-03" db="EMBL/GenBank/DDBJ databases">
        <title>Lomoglobus Profundus gen. nov., sp. nov., a novel member of the phylum Verrucomicrobia, isolated from deep-marine sediment of South China Sea.</title>
        <authorList>
            <person name="Ahmad T."/>
            <person name="Ishaq S.E."/>
            <person name="Wang F."/>
        </authorList>
    </citation>
    <scope>NUCLEOTIDE SEQUENCE</scope>
    <source>
        <strain evidence="7">LMO-M01</strain>
    </source>
</reference>
<evidence type="ECO:0000256" key="3">
    <source>
        <dbReference type="ARBA" id="ARBA00022723"/>
    </source>
</evidence>
<sequence>MTPKPLRVRTVIISDVHLGTDDCKVHEVNHFLKYTRCEKIILNGDIIDGWRLKKTGHWPKSHTRFIRLILKKLEKKNTEVIYLRGNHDDVLAKFLPIAFENLQIVEDYVHTTPRGNYFVLHGDVFDTVTKNFVFLAYLGDWGYRLLMRINRLYNRWRTWRGKDYYSLSKAVKARVKRAVSHVSNFEEHIVELARSRDCMGVMCGHIHTAADKMFGDVHYLNSGDWVESLTAIVEHLDGRFEIVDFADFVKSYPMPSEIPTDHAEVLELPEDIESIAPPTADAAPASA</sequence>
<dbReference type="PANTHER" id="PTHR34990">
    <property type="entry name" value="UDP-2,3-DIACYLGLUCOSAMINE HYDROLASE-RELATED"/>
    <property type="match status" value="1"/>
</dbReference>
<evidence type="ECO:0000313" key="7">
    <source>
        <dbReference type="EMBL" id="WED66130.1"/>
    </source>
</evidence>
<keyword evidence="5" id="KW-0464">Manganese</keyword>
<name>A0AAF0CQC7_9BACT</name>
<keyword evidence="3" id="KW-0479">Metal-binding</keyword>
<dbReference type="GO" id="GO:0016020">
    <property type="term" value="C:membrane"/>
    <property type="evidence" value="ECO:0007669"/>
    <property type="project" value="GOC"/>
</dbReference>
<evidence type="ECO:0000256" key="4">
    <source>
        <dbReference type="ARBA" id="ARBA00023136"/>
    </source>
</evidence>
<dbReference type="RefSeq" id="WP_330932241.1">
    <property type="nucleotide sequence ID" value="NZ_CP119075.1"/>
</dbReference>
<dbReference type="GO" id="GO:0008758">
    <property type="term" value="F:UDP-2,3-diacylglucosamine hydrolase activity"/>
    <property type="evidence" value="ECO:0007669"/>
    <property type="project" value="TreeGrafter"/>
</dbReference>
<dbReference type="Proteomes" id="UP001218638">
    <property type="component" value="Chromosome"/>
</dbReference>
<gene>
    <name evidence="7" type="ORF">PXH66_04635</name>
</gene>
<dbReference type="Pfam" id="PF00149">
    <property type="entry name" value="Metallophos"/>
    <property type="match status" value="1"/>
</dbReference>
<accession>A0AAF0CQC7</accession>
<dbReference type="PANTHER" id="PTHR34990:SF2">
    <property type="entry name" value="BLL8164 PROTEIN"/>
    <property type="match status" value="1"/>
</dbReference>
<protein>
    <submittedName>
        <fullName evidence="7">UDP-2,3-diacylglucosamine diphosphatase</fullName>
    </submittedName>
</protein>
<dbReference type="AlphaFoldDB" id="A0AAF0CQC7"/>
<evidence type="ECO:0000256" key="5">
    <source>
        <dbReference type="ARBA" id="ARBA00023211"/>
    </source>
</evidence>
<dbReference type="EMBL" id="CP119075">
    <property type="protein sequence ID" value="WED66130.1"/>
    <property type="molecule type" value="Genomic_DNA"/>
</dbReference>
<proteinExistence type="predicted"/>
<evidence type="ECO:0000313" key="8">
    <source>
        <dbReference type="Proteomes" id="UP001218638"/>
    </source>
</evidence>
<evidence type="ECO:0000259" key="6">
    <source>
        <dbReference type="Pfam" id="PF00149"/>
    </source>
</evidence>
<organism evidence="7 8">
    <name type="scientific">Synoicihabitans lomoniglobus</name>
    <dbReference type="NCBI Taxonomy" id="2909285"/>
    <lineage>
        <taxon>Bacteria</taxon>
        <taxon>Pseudomonadati</taxon>
        <taxon>Verrucomicrobiota</taxon>
        <taxon>Opitutia</taxon>
        <taxon>Opitutales</taxon>
        <taxon>Opitutaceae</taxon>
        <taxon>Synoicihabitans</taxon>
    </lineage>
</organism>
<evidence type="ECO:0000256" key="2">
    <source>
        <dbReference type="ARBA" id="ARBA00022519"/>
    </source>
</evidence>
<dbReference type="InterPro" id="IPR043461">
    <property type="entry name" value="LpxH-like"/>
</dbReference>
<feature type="domain" description="Calcineurin-like phosphoesterase" evidence="6">
    <location>
        <begin position="9"/>
        <end position="208"/>
    </location>
</feature>
<dbReference type="Gene3D" id="3.60.21.10">
    <property type="match status" value="1"/>
</dbReference>
<dbReference type="InterPro" id="IPR004843">
    <property type="entry name" value="Calcineurin-like_PHP"/>
</dbReference>
<keyword evidence="4" id="KW-0472">Membrane</keyword>
<dbReference type="GO" id="GO:0046872">
    <property type="term" value="F:metal ion binding"/>
    <property type="evidence" value="ECO:0007669"/>
    <property type="project" value="UniProtKB-KW"/>
</dbReference>
<dbReference type="GO" id="GO:0009245">
    <property type="term" value="P:lipid A biosynthetic process"/>
    <property type="evidence" value="ECO:0007669"/>
    <property type="project" value="TreeGrafter"/>
</dbReference>
<keyword evidence="2" id="KW-0997">Cell inner membrane</keyword>
<dbReference type="InterPro" id="IPR029052">
    <property type="entry name" value="Metallo-depent_PP-like"/>
</dbReference>
<dbReference type="SUPFAM" id="SSF56300">
    <property type="entry name" value="Metallo-dependent phosphatases"/>
    <property type="match status" value="1"/>
</dbReference>
<evidence type="ECO:0000256" key="1">
    <source>
        <dbReference type="ARBA" id="ARBA00022475"/>
    </source>
</evidence>
<dbReference type="KEGG" id="slom:PXH66_04635"/>
<dbReference type="CDD" id="cd07398">
    <property type="entry name" value="MPP_YbbF-LpxH"/>
    <property type="match status" value="1"/>
</dbReference>
<keyword evidence="1" id="KW-1003">Cell membrane</keyword>